<sequence>MVKGEVVGPPADVWSIGVITHIMLSGRLPFEDKDPLKVESKILMAKFDPPNCTPMCPRAPPLSSRRCSAVIPGLVRPRADCFSHAWLQDSYLMKLRRQTLNFTTGRLKDSWWSSSPGGRRGPRGT</sequence>
<dbReference type="AlphaFoldDB" id="A0AAW0MIE6"/>
<dbReference type="Gene3D" id="1.10.510.10">
    <property type="entry name" value="Transferase(Phosphotransferase) domain 1"/>
    <property type="match status" value="1"/>
</dbReference>
<gene>
    <name evidence="1" type="ORF">WMY93_034213</name>
</gene>
<protein>
    <recommendedName>
        <fullName evidence="3">Protein kinase domain-containing protein</fullName>
    </recommendedName>
</protein>
<organism evidence="1 2">
    <name type="scientific">Mugilogobius chulae</name>
    <name type="common">yellowstripe goby</name>
    <dbReference type="NCBI Taxonomy" id="88201"/>
    <lineage>
        <taxon>Eukaryota</taxon>
        <taxon>Metazoa</taxon>
        <taxon>Chordata</taxon>
        <taxon>Craniata</taxon>
        <taxon>Vertebrata</taxon>
        <taxon>Euteleostomi</taxon>
        <taxon>Actinopterygii</taxon>
        <taxon>Neopterygii</taxon>
        <taxon>Teleostei</taxon>
        <taxon>Neoteleostei</taxon>
        <taxon>Acanthomorphata</taxon>
        <taxon>Gobiaria</taxon>
        <taxon>Gobiiformes</taxon>
        <taxon>Gobioidei</taxon>
        <taxon>Gobiidae</taxon>
        <taxon>Gobionellinae</taxon>
        <taxon>Mugilogobius</taxon>
    </lineage>
</organism>
<feature type="non-terminal residue" evidence="1">
    <location>
        <position position="125"/>
    </location>
</feature>
<accession>A0AAW0MIE6</accession>
<dbReference type="Proteomes" id="UP001460270">
    <property type="component" value="Unassembled WGS sequence"/>
</dbReference>
<dbReference type="EMBL" id="JBBPFD010000423">
    <property type="protein sequence ID" value="KAK7878939.1"/>
    <property type="molecule type" value="Genomic_DNA"/>
</dbReference>
<reference evidence="2" key="1">
    <citation type="submission" date="2024-04" db="EMBL/GenBank/DDBJ databases">
        <title>Salinicola lusitanus LLJ914,a marine bacterium isolated from the Okinawa Trough.</title>
        <authorList>
            <person name="Li J."/>
        </authorList>
    </citation>
    <scope>NUCLEOTIDE SEQUENCE [LARGE SCALE GENOMIC DNA]</scope>
</reference>
<keyword evidence="2" id="KW-1185">Reference proteome</keyword>
<name>A0AAW0MIE6_9GOBI</name>
<evidence type="ECO:0008006" key="3">
    <source>
        <dbReference type="Google" id="ProtNLM"/>
    </source>
</evidence>
<dbReference type="SUPFAM" id="SSF56112">
    <property type="entry name" value="Protein kinase-like (PK-like)"/>
    <property type="match status" value="1"/>
</dbReference>
<evidence type="ECO:0000313" key="2">
    <source>
        <dbReference type="Proteomes" id="UP001460270"/>
    </source>
</evidence>
<comment type="caution">
    <text evidence="1">The sequence shown here is derived from an EMBL/GenBank/DDBJ whole genome shotgun (WGS) entry which is preliminary data.</text>
</comment>
<proteinExistence type="predicted"/>
<dbReference type="InterPro" id="IPR011009">
    <property type="entry name" value="Kinase-like_dom_sf"/>
</dbReference>
<evidence type="ECO:0000313" key="1">
    <source>
        <dbReference type="EMBL" id="KAK7878939.1"/>
    </source>
</evidence>